<dbReference type="InterPro" id="IPR021607">
    <property type="entry name" value="DUF3224"/>
</dbReference>
<dbReference type="Pfam" id="PF11528">
    <property type="entry name" value="DUF3224"/>
    <property type="match status" value="1"/>
</dbReference>
<gene>
    <name evidence="1" type="ORF">SAMN05661093_01549</name>
</gene>
<organism evidence="1 2">
    <name type="scientific">Kibdelosporangium aridum</name>
    <dbReference type="NCBI Taxonomy" id="2030"/>
    <lineage>
        <taxon>Bacteria</taxon>
        <taxon>Bacillati</taxon>
        <taxon>Actinomycetota</taxon>
        <taxon>Actinomycetes</taxon>
        <taxon>Pseudonocardiales</taxon>
        <taxon>Pseudonocardiaceae</taxon>
        <taxon>Kibdelosporangium</taxon>
    </lineage>
</organism>
<dbReference type="RefSeq" id="WP_051898292.1">
    <property type="nucleotide sequence ID" value="NZ_FWXV01000001.1"/>
</dbReference>
<evidence type="ECO:0000313" key="1">
    <source>
        <dbReference type="EMBL" id="SMC70328.1"/>
    </source>
</evidence>
<dbReference type="Proteomes" id="UP000192674">
    <property type="component" value="Unassembled WGS sequence"/>
</dbReference>
<dbReference type="EMBL" id="FWXV01000001">
    <property type="protein sequence ID" value="SMC70328.1"/>
    <property type="molecule type" value="Genomic_DNA"/>
</dbReference>
<dbReference type="InterPro" id="IPR023159">
    <property type="entry name" value="SO1590-like_sf"/>
</dbReference>
<protein>
    <recommendedName>
        <fullName evidence="3">DUF3224 domain-containing protein</fullName>
    </recommendedName>
</protein>
<keyword evidence="2" id="KW-1185">Reference proteome</keyword>
<dbReference type="Gene3D" id="2.40.350.10">
    <property type="entry name" value="SO1590-like"/>
    <property type="match status" value="1"/>
</dbReference>
<evidence type="ECO:0000313" key="2">
    <source>
        <dbReference type="Proteomes" id="UP000192674"/>
    </source>
</evidence>
<dbReference type="SUPFAM" id="SSF159238">
    <property type="entry name" value="SO1590-like"/>
    <property type="match status" value="1"/>
</dbReference>
<reference evidence="1 2" key="1">
    <citation type="submission" date="2017-04" db="EMBL/GenBank/DDBJ databases">
        <authorList>
            <person name="Afonso C.L."/>
            <person name="Miller P.J."/>
            <person name="Scott M.A."/>
            <person name="Spackman E."/>
            <person name="Goraichik I."/>
            <person name="Dimitrov K.M."/>
            <person name="Suarez D.L."/>
            <person name="Swayne D.E."/>
        </authorList>
    </citation>
    <scope>NUCLEOTIDE SEQUENCE [LARGE SCALE GENOMIC DNA]</scope>
    <source>
        <strain evidence="1 2">DSM 43828</strain>
    </source>
</reference>
<evidence type="ECO:0008006" key="3">
    <source>
        <dbReference type="Google" id="ProtNLM"/>
    </source>
</evidence>
<proteinExistence type="predicted"/>
<accession>A0A1W2BD56</accession>
<sequence length="128" mass="13455">MKLTAKFEVTSWDQTAYDEPAEGPALIQAQLSKTYTGALEGTGEVRMLACQTGENPSDGAGYMAQERVTGSLEGKTGTFVLQHGACGGPDGTEQYGFIVPGTATGELATLTGTCRMQHGEISLDYRLG</sequence>
<name>A0A1W2BD56_KIBAR</name>
<dbReference type="AlphaFoldDB" id="A0A1W2BD56"/>